<dbReference type="GO" id="GO:0016987">
    <property type="term" value="F:sigma factor activity"/>
    <property type="evidence" value="ECO:0007669"/>
    <property type="project" value="UniProtKB-KW"/>
</dbReference>
<dbReference type="InterPro" id="IPR007627">
    <property type="entry name" value="RNA_pol_sigma70_r2"/>
</dbReference>
<evidence type="ECO:0000313" key="6">
    <source>
        <dbReference type="Proteomes" id="UP000215244"/>
    </source>
</evidence>
<dbReference type="InterPro" id="IPR014284">
    <property type="entry name" value="RNA_pol_sigma-70_dom"/>
</dbReference>
<gene>
    <name evidence="5" type="ORF">CJ263_02650</name>
</gene>
<evidence type="ECO:0000313" key="5">
    <source>
        <dbReference type="EMBL" id="ASV29211.1"/>
    </source>
</evidence>
<dbReference type="Pfam" id="PF04542">
    <property type="entry name" value="Sigma70_r2"/>
    <property type="match status" value="1"/>
</dbReference>
<name>A0A223V1J5_9FLAO</name>
<accession>A0A223V1J5</accession>
<keyword evidence="6" id="KW-1185">Reference proteome</keyword>
<dbReference type="InterPro" id="IPR039425">
    <property type="entry name" value="RNA_pol_sigma-70-like"/>
</dbReference>
<dbReference type="CDD" id="cd06171">
    <property type="entry name" value="Sigma70_r4"/>
    <property type="match status" value="1"/>
</dbReference>
<dbReference type="Gene3D" id="1.10.1740.10">
    <property type="match status" value="1"/>
</dbReference>
<dbReference type="RefSeq" id="WP_094995844.1">
    <property type="nucleotide sequence ID" value="NZ_BMJL01000001.1"/>
</dbReference>
<keyword evidence="4" id="KW-0804">Transcription</keyword>
<dbReference type="InterPro" id="IPR013249">
    <property type="entry name" value="RNA_pol_sigma70_r4_t2"/>
</dbReference>
<protein>
    <submittedName>
        <fullName evidence="5">RNA polymerase subunit sigma-70</fullName>
    </submittedName>
</protein>
<sequence>MSEQEPSICDQETYDQIFRNHYDTVTRYLYYKCGNLQQAEDIVQNVFVKLWELCASVSFSKVKAYIYRAANNTFLNEKAHEKVVLKHLRTKETDTDNATPEYLLEMEEFREKLKKAIANLPEKQREVYLLSRMEKKSYLEISQIVGIGVKGVERRISKALLQLREVLGNDLKF</sequence>
<evidence type="ECO:0000256" key="4">
    <source>
        <dbReference type="ARBA" id="ARBA00023163"/>
    </source>
</evidence>
<keyword evidence="2" id="KW-0805">Transcription regulation</keyword>
<dbReference type="SUPFAM" id="SSF88659">
    <property type="entry name" value="Sigma3 and sigma4 domains of RNA polymerase sigma factors"/>
    <property type="match status" value="1"/>
</dbReference>
<dbReference type="EMBL" id="CP022957">
    <property type="protein sequence ID" value="ASV29211.1"/>
    <property type="molecule type" value="Genomic_DNA"/>
</dbReference>
<dbReference type="NCBIfam" id="TIGR02937">
    <property type="entry name" value="sigma70-ECF"/>
    <property type="match status" value="1"/>
</dbReference>
<dbReference type="KEGG" id="marb:CJ263_02650"/>
<dbReference type="InterPro" id="IPR036388">
    <property type="entry name" value="WH-like_DNA-bd_sf"/>
</dbReference>
<comment type="similarity">
    <text evidence="1">Belongs to the sigma-70 factor family. ECF subfamily.</text>
</comment>
<dbReference type="Gene3D" id="1.10.10.10">
    <property type="entry name" value="Winged helix-like DNA-binding domain superfamily/Winged helix DNA-binding domain"/>
    <property type="match status" value="1"/>
</dbReference>
<evidence type="ECO:0000256" key="1">
    <source>
        <dbReference type="ARBA" id="ARBA00010641"/>
    </source>
</evidence>
<dbReference type="GO" id="GO:0003677">
    <property type="term" value="F:DNA binding"/>
    <property type="evidence" value="ECO:0007669"/>
    <property type="project" value="InterPro"/>
</dbReference>
<dbReference type="SUPFAM" id="SSF88946">
    <property type="entry name" value="Sigma2 domain of RNA polymerase sigma factors"/>
    <property type="match status" value="1"/>
</dbReference>
<keyword evidence="3" id="KW-0731">Sigma factor</keyword>
<evidence type="ECO:0000256" key="3">
    <source>
        <dbReference type="ARBA" id="ARBA00023082"/>
    </source>
</evidence>
<dbReference type="OrthoDB" id="659855at2"/>
<organism evidence="5 6">
    <name type="scientific">Maribacter cobaltidurans</name>
    <dbReference type="NCBI Taxonomy" id="1178778"/>
    <lineage>
        <taxon>Bacteria</taxon>
        <taxon>Pseudomonadati</taxon>
        <taxon>Bacteroidota</taxon>
        <taxon>Flavobacteriia</taxon>
        <taxon>Flavobacteriales</taxon>
        <taxon>Flavobacteriaceae</taxon>
        <taxon>Maribacter</taxon>
    </lineage>
</organism>
<dbReference type="Pfam" id="PF08281">
    <property type="entry name" value="Sigma70_r4_2"/>
    <property type="match status" value="1"/>
</dbReference>
<dbReference type="PANTHER" id="PTHR43133">
    <property type="entry name" value="RNA POLYMERASE ECF-TYPE SIGMA FACTO"/>
    <property type="match status" value="1"/>
</dbReference>
<dbReference type="PANTHER" id="PTHR43133:SF46">
    <property type="entry name" value="RNA POLYMERASE SIGMA-70 FACTOR ECF SUBFAMILY"/>
    <property type="match status" value="1"/>
</dbReference>
<dbReference type="InterPro" id="IPR013324">
    <property type="entry name" value="RNA_pol_sigma_r3/r4-like"/>
</dbReference>
<dbReference type="InterPro" id="IPR013325">
    <property type="entry name" value="RNA_pol_sigma_r2"/>
</dbReference>
<dbReference type="Proteomes" id="UP000215244">
    <property type="component" value="Chromosome"/>
</dbReference>
<evidence type="ECO:0000256" key="2">
    <source>
        <dbReference type="ARBA" id="ARBA00023015"/>
    </source>
</evidence>
<dbReference type="AlphaFoldDB" id="A0A223V1J5"/>
<dbReference type="GO" id="GO:0006352">
    <property type="term" value="P:DNA-templated transcription initiation"/>
    <property type="evidence" value="ECO:0007669"/>
    <property type="project" value="InterPro"/>
</dbReference>
<reference evidence="5 6" key="1">
    <citation type="submission" date="2017-08" db="EMBL/GenBank/DDBJ databases">
        <title>The complete genome sequence of Maribacter sp. B1, isolated from deep-sea sediment.</title>
        <authorList>
            <person name="Wu Y.-H."/>
            <person name="Cheng H."/>
            <person name="Xu X.-W."/>
        </authorList>
    </citation>
    <scope>NUCLEOTIDE SEQUENCE [LARGE SCALE GENOMIC DNA]</scope>
    <source>
        <strain evidence="5 6">B1</strain>
    </source>
</reference>
<proteinExistence type="inferred from homology"/>